<comment type="similarity">
    <text evidence="1">Belongs to the paxM FAD-dependent monooxygenase family.</text>
</comment>
<dbReference type="SUPFAM" id="SSF54373">
    <property type="entry name" value="FAD-linked reductases, C-terminal domain"/>
    <property type="match status" value="1"/>
</dbReference>
<accession>A0A179GL46</accession>
<evidence type="ECO:0000313" key="8">
    <source>
        <dbReference type="EMBL" id="OAQ77829.1"/>
    </source>
</evidence>
<keyword evidence="4" id="KW-0560">Oxidoreductase</keyword>
<dbReference type="PANTHER" id="PTHR13789:SF147">
    <property type="entry name" value="PUTATIVE (AFU_ORTHOLOGUE AFUA_2G01950)-RELATED"/>
    <property type="match status" value="1"/>
</dbReference>
<evidence type="ECO:0000256" key="6">
    <source>
        <dbReference type="SAM" id="MobiDB-lite"/>
    </source>
</evidence>
<protein>
    <submittedName>
        <fullName evidence="8">Salicylate hydroxylase</fullName>
    </submittedName>
</protein>
<dbReference type="Pfam" id="PF01494">
    <property type="entry name" value="FAD_binding_3"/>
    <property type="match status" value="1"/>
</dbReference>
<reference evidence="8 9" key="1">
    <citation type="submission" date="2016-01" db="EMBL/GenBank/DDBJ databases">
        <title>Biosynthesis of antibiotic leucinostatins and their inhibition on Phytophthora in bio-control Purpureocillium lilacinum.</title>
        <authorList>
            <person name="Wang G."/>
            <person name="Liu Z."/>
            <person name="Lin R."/>
            <person name="Li E."/>
            <person name="Mao Z."/>
            <person name="Ling J."/>
            <person name="Yin W."/>
            <person name="Xie B."/>
        </authorList>
    </citation>
    <scope>NUCLEOTIDE SEQUENCE [LARGE SCALE GENOMIC DNA]</scope>
    <source>
        <strain evidence="8">PLBJ-1</strain>
    </source>
</reference>
<sequence>MPFHVIICGAGLAGLGAAIALRRKAHKVTVLEAAQQLSEIGAGIQAPPNSCRVLESYGILDDLVRHVVRPESIQFRRYSSGKVIGKTPLRPTMTDKYGFPYLLIHRADYQECLFDHPHADKVEESGPRVFLSSGEVLKADVIVGADGIRSRTRACVLGGDDASPTASSNCAFRATVPRDVMLANPGTHHLINDVHANCWIGYQKHIMAYPIRGGQLYNLVMSHPGHASVGKWNEAGNMLEKKQHYRTFDPAILAVLENVDSSLKWELADLPALPTWVSSQSRVVLIGDAAHGMLPYLAQGAATATEDGASLAECLSRATEAEAIPKALAIFHNIRKPRCETIQALSRTNGDIWHLPDGPEQNQRDQFMTGMTGQTRSESGTSAQKPNRWSDNQLQPWPFGYDVIKEVRHSIPQRPTHFAEH</sequence>
<dbReference type="InterPro" id="IPR002938">
    <property type="entry name" value="FAD-bd"/>
</dbReference>
<dbReference type="Proteomes" id="UP000078240">
    <property type="component" value="Unassembled WGS sequence"/>
</dbReference>
<evidence type="ECO:0000313" key="9">
    <source>
        <dbReference type="Proteomes" id="UP000078240"/>
    </source>
</evidence>
<dbReference type="InterPro" id="IPR050493">
    <property type="entry name" value="FAD-dep_Monooxygenase_BioMet"/>
</dbReference>
<proteinExistence type="inferred from homology"/>
<dbReference type="InterPro" id="IPR036188">
    <property type="entry name" value="FAD/NAD-bd_sf"/>
</dbReference>
<feature type="region of interest" description="Disordered" evidence="6">
    <location>
        <begin position="371"/>
        <end position="395"/>
    </location>
</feature>
<name>A0A179GL46_PURLI</name>
<dbReference type="GO" id="GO:0004497">
    <property type="term" value="F:monooxygenase activity"/>
    <property type="evidence" value="ECO:0007669"/>
    <property type="project" value="UniProtKB-KW"/>
</dbReference>
<comment type="caution">
    <text evidence="8">The sequence shown here is derived from an EMBL/GenBank/DDBJ whole genome shotgun (WGS) entry which is preliminary data.</text>
</comment>
<evidence type="ECO:0000256" key="5">
    <source>
        <dbReference type="ARBA" id="ARBA00023033"/>
    </source>
</evidence>
<dbReference type="AlphaFoldDB" id="A0A179GL46"/>
<gene>
    <name evidence="8" type="ORF">VFPBJ_08302</name>
</gene>
<keyword evidence="5" id="KW-0503">Monooxygenase</keyword>
<dbReference type="EMBL" id="LSBH01000006">
    <property type="protein sequence ID" value="OAQ77829.1"/>
    <property type="molecule type" value="Genomic_DNA"/>
</dbReference>
<organism evidence="8 9">
    <name type="scientific">Purpureocillium lilacinum</name>
    <name type="common">Paecilomyces lilacinus</name>
    <dbReference type="NCBI Taxonomy" id="33203"/>
    <lineage>
        <taxon>Eukaryota</taxon>
        <taxon>Fungi</taxon>
        <taxon>Dikarya</taxon>
        <taxon>Ascomycota</taxon>
        <taxon>Pezizomycotina</taxon>
        <taxon>Sordariomycetes</taxon>
        <taxon>Hypocreomycetidae</taxon>
        <taxon>Hypocreales</taxon>
        <taxon>Ophiocordycipitaceae</taxon>
        <taxon>Purpureocillium</taxon>
    </lineage>
</organism>
<evidence type="ECO:0000256" key="1">
    <source>
        <dbReference type="ARBA" id="ARBA00007992"/>
    </source>
</evidence>
<dbReference type="Gene3D" id="3.50.50.60">
    <property type="entry name" value="FAD/NAD(P)-binding domain"/>
    <property type="match status" value="1"/>
</dbReference>
<dbReference type="SUPFAM" id="SSF51905">
    <property type="entry name" value="FAD/NAD(P)-binding domain"/>
    <property type="match status" value="1"/>
</dbReference>
<evidence type="ECO:0000259" key="7">
    <source>
        <dbReference type="Pfam" id="PF01494"/>
    </source>
</evidence>
<evidence type="ECO:0000256" key="4">
    <source>
        <dbReference type="ARBA" id="ARBA00023002"/>
    </source>
</evidence>
<feature type="domain" description="FAD-binding" evidence="7">
    <location>
        <begin position="4"/>
        <end position="342"/>
    </location>
</feature>
<keyword evidence="3" id="KW-0274">FAD</keyword>
<dbReference type="PRINTS" id="PR00420">
    <property type="entry name" value="RNGMNOXGNASE"/>
</dbReference>
<dbReference type="PANTHER" id="PTHR13789">
    <property type="entry name" value="MONOOXYGENASE"/>
    <property type="match status" value="1"/>
</dbReference>
<evidence type="ECO:0000256" key="2">
    <source>
        <dbReference type="ARBA" id="ARBA00022630"/>
    </source>
</evidence>
<dbReference type="GO" id="GO:0071949">
    <property type="term" value="F:FAD binding"/>
    <property type="evidence" value="ECO:0007669"/>
    <property type="project" value="InterPro"/>
</dbReference>
<keyword evidence="2" id="KW-0285">Flavoprotein</keyword>
<evidence type="ECO:0000256" key="3">
    <source>
        <dbReference type="ARBA" id="ARBA00022827"/>
    </source>
</evidence>